<dbReference type="Pfam" id="PF00975">
    <property type="entry name" value="Thioesterase"/>
    <property type="match status" value="1"/>
</dbReference>
<dbReference type="InterPro" id="IPR029058">
    <property type="entry name" value="AB_hydrolase_fold"/>
</dbReference>
<evidence type="ECO:0000313" key="3">
    <source>
        <dbReference type="EMBL" id="KIH99270.1"/>
    </source>
</evidence>
<name>A0A0C2JJZ4_9ACTN</name>
<comment type="similarity">
    <text evidence="1">Belongs to the thioesterase family.</text>
</comment>
<comment type="caution">
    <text evidence="3">The sequence shown here is derived from an EMBL/GenBank/DDBJ whole genome shotgun (WGS) entry which is preliminary data.</text>
</comment>
<evidence type="ECO:0000259" key="2">
    <source>
        <dbReference type="Pfam" id="PF00975"/>
    </source>
</evidence>
<dbReference type="Gene3D" id="3.40.50.1820">
    <property type="entry name" value="alpha/beta hydrolase"/>
    <property type="match status" value="1"/>
</dbReference>
<dbReference type="SUPFAM" id="SSF53474">
    <property type="entry name" value="alpha/beta-Hydrolases"/>
    <property type="match status" value="1"/>
</dbReference>
<dbReference type="InterPro" id="IPR012223">
    <property type="entry name" value="TEII"/>
</dbReference>
<protein>
    <recommendedName>
        <fullName evidence="2">Thioesterase domain-containing protein</fullName>
    </recommendedName>
</protein>
<evidence type="ECO:0000313" key="4">
    <source>
        <dbReference type="Proteomes" id="UP000031675"/>
    </source>
</evidence>
<dbReference type="Proteomes" id="UP000031675">
    <property type="component" value="Unassembled WGS sequence"/>
</dbReference>
<dbReference type="PANTHER" id="PTHR11487:SF0">
    <property type="entry name" value="S-ACYL FATTY ACID SYNTHASE THIOESTERASE, MEDIUM CHAIN"/>
    <property type="match status" value="1"/>
</dbReference>
<sequence length="234" mass="24835">MVCFHHAGGGASGFRAWRGAFGPDVAVCPVQLPGRESRRRERPFTDIGALVAELDRELDEVLEEPHLLFGHSMGALVAYRLALRRMRRGARPALGLAAACYPAPRRAASGGIGTWALADDETLAGLLADAGGVPAELLRHRSLLRALLGAVRADLGVCTTHRAQDAGTLDIPVHVFGGRGDRIVAPEALAGWAQCTADRFTLRMLEGGHFFPVRTPGELLAELGPVVAAARARS</sequence>
<reference evidence="4" key="1">
    <citation type="journal article" date="2015" name="Chem. Biol.">
        <title>Structure, bioactivity, and resistance mechanism of streptomonomicin, an unusual lasso Peptide from an understudied halophilic actinomycete.</title>
        <authorList>
            <person name="Metelev M."/>
            <person name="Tietz J.I."/>
            <person name="Melby J.O."/>
            <person name="Blair P.M."/>
            <person name="Zhu L."/>
            <person name="Livnat I."/>
            <person name="Severinov K."/>
            <person name="Mitchell D.A."/>
        </authorList>
    </citation>
    <scope>NUCLEOTIDE SEQUENCE [LARGE SCALE GENOMIC DNA]</scope>
    <source>
        <strain evidence="4">YIM 90003</strain>
    </source>
</reference>
<gene>
    <name evidence="3" type="ORF">LP52_08785</name>
</gene>
<dbReference type="InterPro" id="IPR001031">
    <property type="entry name" value="Thioesterase"/>
</dbReference>
<evidence type="ECO:0000256" key="1">
    <source>
        <dbReference type="ARBA" id="ARBA00007169"/>
    </source>
</evidence>
<feature type="domain" description="Thioesterase" evidence="2">
    <location>
        <begin position="2"/>
        <end position="216"/>
    </location>
</feature>
<accession>A0A0C2JJZ4</accession>
<dbReference type="PANTHER" id="PTHR11487">
    <property type="entry name" value="THIOESTERASE"/>
    <property type="match status" value="1"/>
</dbReference>
<dbReference type="STRING" id="183763.LP52_08785"/>
<dbReference type="EMBL" id="JROO01000014">
    <property type="protein sequence ID" value="KIH99270.1"/>
    <property type="molecule type" value="Genomic_DNA"/>
</dbReference>
<dbReference type="GO" id="GO:0008610">
    <property type="term" value="P:lipid biosynthetic process"/>
    <property type="evidence" value="ECO:0007669"/>
    <property type="project" value="TreeGrafter"/>
</dbReference>
<dbReference type="AlphaFoldDB" id="A0A0C2JJZ4"/>
<proteinExistence type="inferred from homology"/>
<keyword evidence="4" id="KW-1185">Reference proteome</keyword>
<organism evidence="3 4">
    <name type="scientific">Streptomonospora alba</name>
    <dbReference type="NCBI Taxonomy" id="183763"/>
    <lineage>
        <taxon>Bacteria</taxon>
        <taxon>Bacillati</taxon>
        <taxon>Actinomycetota</taxon>
        <taxon>Actinomycetes</taxon>
        <taxon>Streptosporangiales</taxon>
        <taxon>Nocardiopsidaceae</taxon>
        <taxon>Streptomonospora</taxon>
    </lineage>
</organism>